<evidence type="ECO:0000313" key="3">
    <source>
        <dbReference type="Proteomes" id="UP000288079"/>
    </source>
</evidence>
<reference evidence="2 3" key="1">
    <citation type="submission" date="2018-10" db="EMBL/GenBank/DDBJ databases">
        <title>Draft Genome Sequence of Bacteroides sp. KCTC 15687.</title>
        <authorList>
            <person name="Yu S.Y."/>
            <person name="Kim J.S."/>
            <person name="Oh B.S."/>
            <person name="Park S.H."/>
            <person name="Kang S.W."/>
            <person name="Park J.E."/>
            <person name="Choi S.H."/>
            <person name="Han K.I."/>
            <person name="Lee K.C."/>
            <person name="Eom M.K."/>
            <person name="Suh M.K."/>
            <person name="Lee D.H."/>
            <person name="Yoon H."/>
            <person name="Kim B."/>
            <person name="Yang S.J."/>
            <person name="Lee J.S."/>
            <person name="Lee J.H."/>
        </authorList>
    </citation>
    <scope>NUCLEOTIDE SEQUENCE [LARGE SCALE GENOMIC DNA]</scope>
    <source>
        <strain evidence="2 3">KCTC 15687</strain>
    </source>
</reference>
<evidence type="ECO:0000256" key="1">
    <source>
        <dbReference type="SAM" id="Coils"/>
    </source>
</evidence>
<sequence length="64" mass="8054">MSRLYIGMTDCYKMAQMYQKQIESIQERYKKYDRENHKLLYEIVYIYFYNLKDKKNTNGIWKHS</sequence>
<keyword evidence="3" id="KW-1185">Reference proteome</keyword>
<proteinExistence type="predicted"/>
<feature type="coiled-coil region" evidence="1">
    <location>
        <begin position="15"/>
        <end position="42"/>
    </location>
</feature>
<gene>
    <name evidence="2" type="ORF">KGMB02408_44410</name>
</gene>
<dbReference type="Proteomes" id="UP000288079">
    <property type="component" value="Unassembled WGS sequence"/>
</dbReference>
<name>A0A401M105_9BACE</name>
<evidence type="ECO:0000313" key="2">
    <source>
        <dbReference type="EMBL" id="GCB37496.1"/>
    </source>
</evidence>
<comment type="caution">
    <text evidence="2">The sequence shown here is derived from an EMBL/GenBank/DDBJ whole genome shotgun (WGS) entry which is preliminary data.</text>
</comment>
<dbReference type="AlphaFoldDB" id="A0A401M105"/>
<dbReference type="EMBL" id="BHWB01000027">
    <property type="protein sequence ID" value="GCB37496.1"/>
    <property type="molecule type" value="Genomic_DNA"/>
</dbReference>
<accession>A0A401M105</accession>
<keyword evidence="1" id="KW-0175">Coiled coil</keyword>
<organism evidence="2 3">
    <name type="scientific">Bacteroides faecalis</name>
    <dbReference type="NCBI Taxonomy" id="2447885"/>
    <lineage>
        <taxon>Bacteria</taxon>
        <taxon>Pseudomonadati</taxon>
        <taxon>Bacteroidota</taxon>
        <taxon>Bacteroidia</taxon>
        <taxon>Bacteroidales</taxon>
        <taxon>Bacteroidaceae</taxon>
        <taxon>Bacteroides</taxon>
    </lineage>
</organism>
<protein>
    <submittedName>
        <fullName evidence="2">Uncharacterized protein</fullName>
    </submittedName>
</protein>